<evidence type="ECO:0008006" key="3">
    <source>
        <dbReference type="Google" id="ProtNLM"/>
    </source>
</evidence>
<gene>
    <name evidence="1" type="ORF">A3D04_04030</name>
</gene>
<evidence type="ECO:0000313" key="1">
    <source>
        <dbReference type="EMBL" id="OGD88199.1"/>
    </source>
</evidence>
<dbReference type="InterPro" id="IPR012657">
    <property type="entry name" value="23S_rRNA-intervening_sequence"/>
</dbReference>
<dbReference type="NCBIfam" id="TIGR04258">
    <property type="entry name" value="4helix_suffix"/>
    <property type="match status" value="1"/>
</dbReference>
<organism evidence="1 2">
    <name type="scientific">Candidatus Curtissbacteria bacterium RIFCSPHIGHO2_02_FULL_40_16b</name>
    <dbReference type="NCBI Taxonomy" id="1797714"/>
    <lineage>
        <taxon>Bacteria</taxon>
        <taxon>Candidatus Curtissiibacteriota</taxon>
    </lineage>
</organism>
<evidence type="ECO:0000313" key="2">
    <source>
        <dbReference type="Proteomes" id="UP000177369"/>
    </source>
</evidence>
<dbReference type="NCBIfam" id="TIGR02436">
    <property type="entry name" value="four helix bundle protein"/>
    <property type="match status" value="1"/>
</dbReference>
<dbReference type="Proteomes" id="UP000177369">
    <property type="component" value="Unassembled WGS sequence"/>
</dbReference>
<dbReference type="InterPro" id="IPR036583">
    <property type="entry name" value="23S_rRNA_IVS_sf"/>
</dbReference>
<dbReference type="EMBL" id="MFBD01000036">
    <property type="protein sequence ID" value="OGD88199.1"/>
    <property type="molecule type" value="Genomic_DNA"/>
</dbReference>
<proteinExistence type="predicted"/>
<sequence length="191" mass="22078">MNKVKYLLTYRYAEIIHDLTVQFVKKYILSSLSNLSRLRYDRRTADQMNQAARSGKQNIVEGVGQSQTSKSGEIKLLGVAKASFEELLADFEDFLRQNNLEIYSKYDKRVTAFRKTAFRLSDLRNLSDLGNLKEKPKLPGNPQDDANFLLTLCHQETYLLDRQIKSAVDKFAKEGGVREKLYEARKKQRGF</sequence>
<name>A0A1F5G8M8_9BACT</name>
<dbReference type="STRING" id="1797714.A3D04_04030"/>
<dbReference type="AlphaFoldDB" id="A0A1F5G8M8"/>
<comment type="caution">
    <text evidence="1">The sequence shown here is derived from an EMBL/GenBank/DDBJ whole genome shotgun (WGS) entry which is preliminary data.</text>
</comment>
<dbReference type="InterPro" id="IPR026354">
    <property type="entry name" value="4helix_suffix_dom"/>
</dbReference>
<accession>A0A1F5G8M8</accession>
<dbReference type="SUPFAM" id="SSF158446">
    <property type="entry name" value="IVS-encoded protein-like"/>
    <property type="match status" value="1"/>
</dbReference>
<dbReference type="Gene3D" id="1.20.1440.60">
    <property type="entry name" value="23S rRNA-intervening sequence"/>
    <property type="match status" value="1"/>
</dbReference>
<protein>
    <recommendedName>
        <fullName evidence="3">Four helix bundle protein</fullName>
    </recommendedName>
</protein>
<reference evidence="1 2" key="1">
    <citation type="journal article" date="2016" name="Nat. Commun.">
        <title>Thousands of microbial genomes shed light on interconnected biogeochemical processes in an aquifer system.</title>
        <authorList>
            <person name="Anantharaman K."/>
            <person name="Brown C.T."/>
            <person name="Hug L.A."/>
            <person name="Sharon I."/>
            <person name="Castelle C.J."/>
            <person name="Probst A.J."/>
            <person name="Thomas B.C."/>
            <person name="Singh A."/>
            <person name="Wilkins M.J."/>
            <person name="Karaoz U."/>
            <person name="Brodie E.L."/>
            <person name="Williams K.H."/>
            <person name="Hubbard S.S."/>
            <person name="Banfield J.F."/>
        </authorList>
    </citation>
    <scope>NUCLEOTIDE SEQUENCE [LARGE SCALE GENOMIC DNA]</scope>
</reference>